<dbReference type="Pfam" id="PF00903">
    <property type="entry name" value="Glyoxalase"/>
    <property type="match status" value="2"/>
</dbReference>
<dbReference type="PANTHER" id="PTHR36110:SF2">
    <property type="entry name" value="RING-CLEAVING DIOXYGENASE MHQE-RELATED"/>
    <property type="match status" value="1"/>
</dbReference>
<dbReference type="RefSeq" id="WP_187534747.1">
    <property type="nucleotide sequence ID" value="NZ_CBCSHU010000003.1"/>
</dbReference>
<dbReference type="SUPFAM" id="SSF54593">
    <property type="entry name" value="Glyoxalase/Bleomycin resistance protein/Dihydroxybiphenyl dioxygenase"/>
    <property type="match status" value="1"/>
</dbReference>
<evidence type="ECO:0000313" key="2">
    <source>
        <dbReference type="EMBL" id="QNN61548.1"/>
    </source>
</evidence>
<evidence type="ECO:0000259" key="1">
    <source>
        <dbReference type="PROSITE" id="PS51819"/>
    </source>
</evidence>
<feature type="domain" description="VOC" evidence="1">
    <location>
        <begin position="147"/>
        <end position="262"/>
    </location>
</feature>
<dbReference type="InterPro" id="IPR052537">
    <property type="entry name" value="Extradiol_RC_dioxygenase"/>
</dbReference>
<proteinExistence type="predicted"/>
<reference evidence="2 3" key="1">
    <citation type="submission" date="2020-08" db="EMBL/GenBank/DDBJ databases">
        <title>Genome sequence of Erysipelothrix inopinata DSM 15511T.</title>
        <authorList>
            <person name="Hyun D.-W."/>
            <person name="Bae J.-W."/>
        </authorList>
    </citation>
    <scope>NUCLEOTIDE SEQUENCE [LARGE SCALE GENOMIC DNA]</scope>
    <source>
        <strain evidence="2 3">DSM 15511</strain>
    </source>
</reference>
<dbReference type="InterPro" id="IPR004360">
    <property type="entry name" value="Glyas_Fos-R_dOase_dom"/>
</dbReference>
<dbReference type="KEGG" id="eio:H9L01_04115"/>
<protein>
    <submittedName>
        <fullName evidence="2">VOC family protein</fullName>
    </submittedName>
</protein>
<dbReference type="PANTHER" id="PTHR36110">
    <property type="entry name" value="RING-CLEAVING DIOXYGENASE MHQE-RELATED"/>
    <property type="match status" value="1"/>
</dbReference>
<dbReference type="Proteomes" id="UP000515928">
    <property type="component" value="Chromosome"/>
</dbReference>
<dbReference type="Gene3D" id="3.10.180.10">
    <property type="entry name" value="2,3-Dihydroxybiphenyl 1,2-Dioxygenase, domain 1"/>
    <property type="match status" value="2"/>
</dbReference>
<organism evidence="2 3">
    <name type="scientific">Erysipelothrix inopinata</name>
    <dbReference type="NCBI Taxonomy" id="225084"/>
    <lineage>
        <taxon>Bacteria</taxon>
        <taxon>Bacillati</taxon>
        <taxon>Bacillota</taxon>
        <taxon>Erysipelotrichia</taxon>
        <taxon>Erysipelotrichales</taxon>
        <taxon>Erysipelotrichaceae</taxon>
        <taxon>Erysipelothrix</taxon>
    </lineage>
</organism>
<dbReference type="EMBL" id="CP060715">
    <property type="protein sequence ID" value="QNN61548.1"/>
    <property type="molecule type" value="Genomic_DNA"/>
</dbReference>
<dbReference type="InterPro" id="IPR029068">
    <property type="entry name" value="Glyas_Bleomycin-R_OHBP_Dase"/>
</dbReference>
<keyword evidence="3" id="KW-1185">Reference proteome</keyword>
<dbReference type="PROSITE" id="PS51819">
    <property type="entry name" value="VOC"/>
    <property type="match status" value="2"/>
</dbReference>
<dbReference type="InterPro" id="IPR037523">
    <property type="entry name" value="VOC_core"/>
</dbReference>
<accession>A0A7G9S123</accession>
<evidence type="ECO:0000313" key="3">
    <source>
        <dbReference type="Proteomes" id="UP000515928"/>
    </source>
</evidence>
<dbReference type="AlphaFoldDB" id="A0A7G9S123"/>
<feature type="domain" description="VOC" evidence="1">
    <location>
        <begin position="5"/>
        <end position="128"/>
    </location>
</feature>
<sequence>MKVQGIHHISSIVGHAQKNIDFYASVLGLRLVKNTLNYDDQYSYHFYYGNRDGSSGLTTTFPMTDSIEGHSGSGQVDTLVYAVPSGSFEFWHNRLVEFGFKPYYYDRFGMKRLAFSDPDGLEIEMIEVNRFDESAWEYNGITKEVAIIEITGSILFSNNPPQSLKLLVDGLGYQLINEDEEFYLLKINDQFLYLNKQIMARGRMGIGSVHHIAFKVDNEEIALWHQKLIDLGMKPTEIKNRKYFKSIYFREPGGVLIELATEGPGVLIDETVERLGSNLLMPPHFKEYEDEVREKLMPVTVREVSKLEGYGYRDRYEHDLLVKKQRVKEELTYLLRKSKTGSLSEEEKETLKTLRQDFITLR</sequence>
<gene>
    <name evidence="2" type="ORF">H9L01_04115</name>
</gene>
<name>A0A7G9S123_9FIRM</name>